<dbReference type="GO" id="GO:0008932">
    <property type="term" value="F:lytic endotransglycosylase activity"/>
    <property type="evidence" value="ECO:0007669"/>
    <property type="project" value="TreeGrafter"/>
</dbReference>
<sequence>MKLFFIILLSFLGMYASAQSTDTLDVTIDDRPAKLNTKTGKFIFTDKAATKSPVDKAREVSQPKTLKNNLHTVAKGDTFYSISKYYGISIPQLKSLNDIKDNNLEIGQQLKIGYSQKAMVSNSKTHTVTNDDTLYSISKRYTISISDLKGLNHLNTDAIHVGQVLKLK</sequence>
<dbReference type="AlphaFoldDB" id="A0A9E8SDW5"/>
<dbReference type="Pfam" id="PF01476">
    <property type="entry name" value="LysM"/>
    <property type="match status" value="2"/>
</dbReference>
<dbReference type="SMART" id="SM00257">
    <property type="entry name" value="LysM"/>
    <property type="match status" value="2"/>
</dbReference>
<name>A0A9E8SDW5_9FLAO</name>
<proteinExistence type="predicted"/>
<dbReference type="InterPro" id="IPR018392">
    <property type="entry name" value="LysM"/>
</dbReference>
<feature type="domain" description="LysM" evidence="2">
    <location>
        <begin position="69"/>
        <end position="112"/>
    </location>
</feature>
<dbReference type="Gene3D" id="3.10.350.10">
    <property type="entry name" value="LysM domain"/>
    <property type="match status" value="2"/>
</dbReference>
<feature type="domain" description="LysM" evidence="2">
    <location>
        <begin position="124"/>
        <end position="167"/>
    </location>
</feature>
<feature type="signal peptide" evidence="1">
    <location>
        <begin position="1"/>
        <end position="18"/>
    </location>
</feature>
<keyword evidence="4" id="KW-1185">Reference proteome</keyword>
<dbReference type="CDD" id="cd00118">
    <property type="entry name" value="LysM"/>
    <property type="match status" value="2"/>
</dbReference>
<evidence type="ECO:0000259" key="2">
    <source>
        <dbReference type="PROSITE" id="PS51782"/>
    </source>
</evidence>
<dbReference type="KEGG" id="lnu:N7U66_04340"/>
<accession>A0A9E8SDW5</accession>
<evidence type="ECO:0000313" key="3">
    <source>
        <dbReference type="EMBL" id="WAC02868.1"/>
    </source>
</evidence>
<evidence type="ECO:0000256" key="1">
    <source>
        <dbReference type="SAM" id="SignalP"/>
    </source>
</evidence>
<dbReference type="PANTHER" id="PTHR33734:SF22">
    <property type="entry name" value="MEMBRANE-BOUND LYTIC MUREIN TRANSGLYCOSYLASE D"/>
    <property type="match status" value="1"/>
</dbReference>
<dbReference type="RefSeq" id="WP_267677468.1">
    <property type="nucleotide sequence ID" value="NZ_CP113088.1"/>
</dbReference>
<dbReference type="SUPFAM" id="SSF54106">
    <property type="entry name" value="LysM domain"/>
    <property type="match status" value="2"/>
</dbReference>
<dbReference type="PANTHER" id="PTHR33734">
    <property type="entry name" value="LYSM DOMAIN-CONTAINING GPI-ANCHORED PROTEIN 2"/>
    <property type="match status" value="1"/>
</dbReference>
<dbReference type="Proteomes" id="UP001164705">
    <property type="component" value="Chromosome"/>
</dbReference>
<feature type="chain" id="PRO_5039200661" evidence="1">
    <location>
        <begin position="19"/>
        <end position="168"/>
    </location>
</feature>
<evidence type="ECO:0000313" key="4">
    <source>
        <dbReference type="Proteomes" id="UP001164705"/>
    </source>
</evidence>
<reference evidence="3" key="1">
    <citation type="submission" date="2022-11" db="EMBL/GenBank/DDBJ databases">
        <title>Lacinutrix neustonica HL-RS19T sp. nov., isolated from the surface microlayer sample of brackish Lake Shihwa.</title>
        <authorList>
            <person name="Choi J.Y."/>
            <person name="Hwang C.Y."/>
        </authorList>
    </citation>
    <scope>NUCLEOTIDE SEQUENCE</scope>
    <source>
        <strain evidence="3">HL-RS19</strain>
    </source>
</reference>
<protein>
    <submittedName>
        <fullName evidence="3">LysM peptidoglycan-binding domain-containing protein</fullName>
    </submittedName>
</protein>
<dbReference type="EMBL" id="CP113088">
    <property type="protein sequence ID" value="WAC02868.1"/>
    <property type="molecule type" value="Genomic_DNA"/>
</dbReference>
<gene>
    <name evidence="3" type="ORF">N7U66_04340</name>
</gene>
<dbReference type="InterPro" id="IPR036779">
    <property type="entry name" value="LysM_dom_sf"/>
</dbReference>
<dbReference type="PROSITE" id="PS51782">
    <property type="entry name" value="LYSM"/>
    <property type="match status" value="2"/>
</dbReference>
<organism evidence="3 4">
    <name type="scientific">Lacinutrix neustonica</name>
    <dbReference type="NCBI Taxonomy" id="2980107"/>
    <lineage>
        <taxon>Bacteria</taxon>
        <taxon>Pseudomonadati</taxon>
        <taxon>Bacteroidota</taxon>
        <taxon>Flavobacteriia</taxon>
        <taxon>Flavobacteriales</taxon>
        <taxon>Flavobacteriaceae</taxon>
        <taxon>Lacinutrix</taxon>
    </lineage>
</organism>
<keyword evidence="1" id="KW-0732">Signal</keyword>